<organism evidence="7 8">
    <name type="scientific">Clytia hemisphaerica</name>
    <dbReference type="NCBI Taxonomy" id="252671"/>
    <lineage>
        <taxon>Eukaryota</taxon>
        <taxon>Metazoa</taxon>
        <taxon>Cnidaria</taxon>
        <taxon>Hydrozoa</taxon>
        <taxon>Hydroidolina</taxon>
        <taxon>Leptothecata</taxon>
        <taxon>Obeliida</taxon>
        <taxon>Clytiidae</taxon>
        <taxon>Clytia</taxon>
    </lineage>
</organism>
<dbReference type="InterPro" id="IPR037124">
    <property type="entry name" value="Chaperonin_GroES_sf"/>
</dbReference>
<proteinExistence type="inferred from homology"/>
<evidence type="ECO:0000256" key="5">
    <source>
        <dbReference type="ARBA" id="ARBA00031971"/>
    </source>
</evidence>
<evidence type="ECO:0000256" key="3">
    <source>
        <dbReference type="ARBA" id="ARBA00023186"/>
    </source>
</evidence>
<evidence type="ECO:0000313" key="7">
    <source>
        <dbReference type="EnsemblMetazoa" id="CLYHEMP022027.1"/>
    </source>
</evidence>
<evidence type="ECO:0000256" key="6">
    <source>
        <dbReference type="RuleBase" id="RU003479"/>
    </source>
</evidence>
<dbReference type="GO" id="GO:0046872">
    <property type="term" value="F:metal ion binding"/>
    <property type="evidence" value="ECO:0007669"/>
    <property type="project" value="TreeGrafter"/>
</dbReference>
<reference evidence="7" key="1">
    <citation type="submission" date="2021-01" db="UniProtKB">
        <authorList>
            <consortium name="EnsemblMetazoa"/>
        </authorList>
    </citation>
    <scope>IDENTIFICATION</scope>
</reference>
<evidence type="ECO:0000313" key="8">
    <source>
        <dbReference type="Proteomes" id="UP000594262"/>
    </source>
</evidence>
<dbReference type="InterPro" id="IPR018369">
    <property type="entry name" value="Chaprnonin_Cpn10_CS"/>
</dbReference>
<dbReference type="FunFam" id="2.30.33.40:FF:000002">
    <property type="entry name" value="10 kDa chaperonin, mitochondrial"/>
    <property type="match status" value="1"/>
</dbReference>
<dbReference type="PROSITE" id="PS00681">
    <property type="entry name" value="CHAPERONINS_CPN10"/>
    <property type="match status" value="1"/>
</dbReference>
<dbReference type="OrthoDB" id="184876at2759"/>
<keyword evidence="3 6" id="KW-0143">Chaperone</keyword>
<sequence>MSALRKFIPLFDRVLVQRFVPETSTKGGILLPETSVNKIPEGTVVAVGPGVRNENGSVTPVAVQEGDKVALPEFGGTKIELNSQEYFIFREHEILGKLEN</sequence>
<dbReference type="InterPro" id="IPR011032">
    <property type="entry name" value="GroES-like_sf"/>
</dbReference>
<dbReference type="AlphaFoldDB" id="A0A7M6DQF1"/>
<dbReference type="InterPro" id="IPR020818">
    <property type="entry name" value="Chaperonin_GroES"/>
</dbReference>
<dbReference type="HAMAP" id="MF_00580">
    <property type="entry name" value="CH10"/>
    <property type="match status" value="1"/>
</dbReference>
<dbReference type="PANTHER" id="PTHR10772">
    <property type="entry name" value="10 KDA HEAT SHOCK PROTEIN"/>
    <property type="match status" value="1"/>
</dbReference>
<dbReference type="GO" id="GO:0051082">
    <property type="term" value="F:unfolded protein binding"/>
    <property type="evidence" value="ECO:0007669"/>
    <property type="project" value="TreeGrafter"/>
</dbReference>
<dbReference type="Pfam" id="PF00166">
    <property type="entry name" value="Cpn10"/>
    <property type="match status" value="1"/>
</dbReference>
<dbReference type="GO" id="GO:0005759">
    <property type="term" value="C:mitochondrial matrix"/>
    <property type="evidence" value="ECO:0007669"/>
    <property type="project" value="TreeGrafter"/>
</dbReference>
<dbReference type="Proteomes" id="UP000594262">
    <property type="component" value="Unplaced"/>
</dbReference>
<dbReference type="SUPFAM" id="SSF50129">
    <property type="entry name" value="GroES-like"/>
    <property type="match status" value="1"/>
</dbReference>
<name>A0A7M6DQF1_9CNID</name>
<dbReference type="GO" id="GO:0044183">
    <property type="term" value="F:protein folding chaperone"/>
    <property type="evidence" value="ECO:0007669"/>
    <property type="project" value="InterPro"/>
</dbReference>
<accession>A0A7M6DQF1</accession>
<dbReference type="PRINTS" id="PR00297">
    <property type="entry name" value="CHAPERONIN10"/>
</dbReference>
<dbReference type="GeneID" id="136820122"/>
<dbReference type="Gene3D" id="2.30.33.40">
    <property type="entry name" value="GroES chaperonin"/>
    <property type="match status" value="1"/>
</dbReference>
<dbReference type="EnsemblMetazoa" id="CLYHEMT022027.1">
    <property type="protein sequence ID" value="CLYHEMP022027.1"/>
    <property type="gene ID" value="CLYHEMG022027"/>
</dbReference>
<dbReference type="PANTHER" id="PTHR10772:SF0">
    <property type="entry name" value="10 KDA HEAT SHOCK PROTEIN, MITOCHONDRIAL"/>
    <property type="match status" value="1"/>
</dbReference>
<keyword evidence="8" id="KW-1185">Reference proteome</keyword>
<comment type="similarity">
    <text evidence="1 6">Belongs to the GroES chaperonin family.</text>
</comment>
<protein>
    <recommendedName>
        <fullName evidence="2">10 kDa heat shock protein, mitochondrial</fullName>
    </recommendedName>
    <alternativeName>
        <fullName evidence="4">10 kDa chaperonin</fullName>
    </alternativeName>
    <alternativeName>
        <fullName evidence="5">Chaperonin 10</fullName>
    </alternativeName>
</protein>
<dbReference type="RefSeq" id="XP_066932462.1">
    <property type="nucleotide sequence ID" value="XM_067076361.1"/>
</dbReference>
<dbReference type="GO" id="GO:0005524">
    <property type="term" value="F:ATP binding"/>
    <property type="evidence" value="ECO:0007669"/>
    <property type="project" value="InterPro"/>
</dbReference>
<dbReference type="CDD" id="cd00320">
    <property type="entry name" value="cpn10"/>
    <property type="match status" value="1"/>
</dbReference>
<evidence type="ECO:0000256" key="1">
    <source>
        <dbReference type="ARBA" id="ARBA00006975"/>
    </source>
</evidence>
<evidence type="ECO:0000256" key="2">
    <source>
        <dbReference type="ARBA" id="ARBA00018842"/>
    </source>
</evidence>
<dbReference type="SMART" id="SM00883">
    <property type="entry name" value="Cpn10"/>
    <property type="match status" value="1"/>
</dbReference>
<dbReference type="GO" id="GO:0051087">
    <property type="term" value="F:protein-folding chaperone binding"/>
    <property type="evidence" value="ECO:0007669"/>
    <property type="project" value="TreeGrafter"/>
</dbReference>
<evidence type="ECO:0000256" key="4">
    <source>
        <dbReference type="ARBA" id="ARBA00029976"/>
    </source>
</evidence>